<feature type="transmembrane region" description="Helical" evidence="7">
    <location>
        <begin position="28"/>
        <end position="46"/>
    </location>
</feature>
<dbReference type="STRING" id="634430.SAMN04488241_10415"/>
<name>A0A1I5RNT2_9SPHN</name>
<evidence type="ECO:0000313" key="8">
    <source>
        <dbReference type="EMBL" id="SFP60195.1"/>
    </source>
</evidence>
<dbReference type="RefSeq" id="WP_093332463.1">
    <property type="nucleotide sequence ID" value="NZ_FOXP01000004.1"/>
</dbReference>
<reference evidence="8 9" key="1">
    <citation type="submission" date="2016-10" db="EMBL/GenBank/DDBJ databases">
        <authorList>
            <person name="de Groot N.N."/>
        </authorList>
    </citation>
    <scope>NUCLEOTIDE SEQUENCE [LARGE SCALE GENOMIC DNA]</scope>
    <source>
        <strain evidence="8 9">CGMCC 1.9113</strain>
    </source>
</reference>
<keyword evidence="3" id="KW-1003">Cell membrane</keyword>
<comment type="similarity">
    <text evidence="2">Belongs to the UPF0324 family.</text>
</comment>
<evidence type="ECO:0000313" key="9">
    <source>
        <dbReference type="Proteomes" id="UP000199586"/>
    </source>
</evidence>
<feature type="transmembrane region" description="Helical" evidence="7">
    <location>
        <begin position="136"/>
        <end position="157"/>
    </location>
</feature>
<comment type="subcellular location">
    <subcellularLocation>
        <location evidence="1">Cell membrane</location>
        <topology evidence="1">Multi-pass membrane protein</topology>
    </subcellularLocation>
</comment>
<organism evidence="8 9">
    <name type="scientific">Sphingomonas rubra</name>
    <dbReference type="NCBI Taxonomy" id="634430"/>
    <lineage>
        <taxon>Bacteria</taxon>
        <taxon>Pseudomonadati</taxon>
        <taxon>Pseudomonadota</taxon>
        <taxon>Alphaproteobacteria</taxon>
        <taxon>Sphingomonadales</taxon>
        <taxon>Sphingomonadaceae</taxon>
        <taxon>Sphingomonas</taxon>
    </lineage>
</organism>
<feature type="transmembrane region" description="Helical" evidence="7">
    <location>
        <begin position="293"/>
        <end position="312"/>
    </location>
</feature>
<keyword evidence="4 7" id="KW-0812">Transmembrane</keyword>
<evidence type="ECO:0000256" key="7">
    <source>
        <dbReference type="SAM" id="Phobius"/>
    </source>
</evidence>
<keyword evidence="9" id="KW-1185">Reference proteome</keyword>
<feature type="transmembrane region" description="Helical" evidence="7">
    <location>
        <begin position="202"/>
        <end position="223"/>
    </location>
</feature>
<keyword evidence="6 7" id="KW-0472">Membrane</keyword>
<dbReference type="Proteomes" id="UP000199586">
    <property type="component" value="Unassembled WGS sequence"/>
</dbReference>
<evidence type="ECO:0000256" key="2">
    <source>
        <dbReference type="ARBA" id="ARBA00007977"/>
    </source>
</evidence>
<feature type="transmembrane region" description="Helical" evidence="7">
    <location>
        <begin position="264"/>
        <end position="281"/>
    </location>
</feature>
<dbReference type="GO" id="GO:0005886">
    <property type="term" value="C:plasma membrane"/>
    <property type="evidence" value="ECO:0007669"/>
    <property type="project" value="UniProtKB-SubCell"/>
</dbReference>
<feature type="transmembrane region" description="Helical" evidence="7">
    <location>
        <begin position="53"/>
        <end position="72"/>
    </location>
</feature>
<evidence type="ECO:0000256" key="5">
    <source>
        <dbReference type="ARBA" id="ARBA00022989"/>
    </source>
</evidence>
<protein>
    <submittedName>
        <fullName evidence="8">Conserved hypothetical integral membrane protein</fullName>
    </submittedName>
</protein>
<feature type="transmembrane region" description="Helical" evidence="7">
    <location>
        <begin position="324"/>
        <end position="345"/>
    </location>
</feature>
<evidence type="ECO:0000256" key="3">
    <source>
        <dbReference type="ARBA" id="ARBA00022475"/>
    </source>
</evidence>
<gene>
    <name evidence="8" type="ORF">SAMN04488241_10415</name>
</gene>
<dbReference type="AlphaFoldDB" id="A0A1I5RNT2"/>
<feature type="transmembrane region" description="Helical" evidence="7">
    <location>
        <begin position="169"/>
        <end position="190"/>
    </location>
</feature>
<evidence type="ECO:0000256" key="6">
    <source>
        <dbReference type="ARBA" id="ARBA00023136"/>
    </source>
</evidence>
<dbReference type="Pfam" id="PF03601">
    <property type="entry name" value="Cons_hypoth698"/>
    <property type="match status" value="1"/>
</dbReference>
<feature type="transmembrane region" description="Helical" evidence="7">
    <location>
        <begin position="235"/>
        <end position="252"/>
    </location>
</feature>
<accession>A0A1I5RNT2</accession>
<keyword evidence="5 7" id="KW-1133">Transmembrane helix</keyword>
<sequence length="347" mass="34854">MNRPMEAPRAADLFNDLEPEPGQRWTDVLPGLIVAALATMAAGFVADHYGAPLTLMALLIGLALNFLSGDARMAAGLGFASRTLLRWGIVLVGARVTLGQIVGLGPLTLLAVVLILLATLGTGVLVARAAGLSSAFGTLAGGAVAICGASAALALATTLGERRANQAQLALVLVGISAASATAMFFYPLIAHGVGLSSRQAGFMLGASIHDVAQAIGAGYSFSDDAGQVATIVKLTRVALLAPVLALIAAFFPSDGGKRAKLSVPWFVTGFFVVAALNSVLPVPPVVGRSAQTVATAFLACAVAATGIRAPMTALLGTGVKPLVVIAVASLVALGLSLAAALLLFRG</sequence>
<dbReference type="PANTHER" id="PTHR30106:SF2">
    <property type="entry name" value="UPF0324 INNER MEMBRANE PROTEIN YEIH"/>
    <property type="match status" value="1"/>
</dbReference>
<feature type="transmembrane region" description="Helical" evidence="7">
    <location>
        <begin position="109"/>
        <end position="130"/>
    </location>
</feature>
<dbReference type="InterPro" id="IPR018383">
    <property type="entry name" value="UPF0324_pro"/>
</dbReference>
<evidence type="ECO:0000256" key="4">
    <source>
        <dbReference type="ARBA" id="ARBA00022692"/>
    </source>
</evidence>
<dbReference type="PANTHER" id="PTHR30106">
    <property type="entry name" value="INNER MEMBRANE PROTEIN YEIH-RELATED"/>
    <property type="match status" value="1"/>
</dbReference>
<dbReference type="OrthoDB" id="5393513at2"/>
<dbReference type="EMBL" id="FOXP01000004">
    <property type="protein sequence ID" value="SFP60195.1"/>
    <property type="molecule type" value="Genomic_DNA"/>
</dbReference>
<evidence type="ECO:0000256" key="1">
    <source>
        <dbReference type="ARBA" id="ARBA00004651"/>
    </source>
</evidence>
<proteinExistence type="inferred from homology"/>